<dbReference type="Pfam" id="PF00501">
    <property type="entry name" value="AMP-binding"/>
    <property type="match status" value="1"/>
</dbReference>
<dbReference type="PANTHER" id="PTHR43201">
    <property type="entry name" value="ACYL-COA SYNTHETASE"/>
    <property type="match status" value="1"/>
</dbReference>
<dbReference type="PANTHER" id="PTHR43201:SF30">
    <property type="entry name" value="AMP-DEPENDENT SYNTHETASE_LIGASE DOMAIN-CONTAINING PROTEIN"/>
    <property type="match status" value="1"/>
</dbReference>
<dbReference type="Gene3D" id="3.30.300.30">
    <property type="match status" value="1"/>
</dbReference>
<dbReference type="Proteomes" id="UP000243081">
    <property type="component" value="Unassembled WGS sequence"/>
</dbReference>
<dbReference type="InterPro" id="IPR045851">
    <property type="entry name" value="AMP-bd_C_sf"/>
</dbReference>
<gene>
    <name evidence="2" type="ORF">LLEC1_01402</name>
</gene>
<dbReference type="GO" id="GO:0006631">
    <property type="term" value="P:fatty acid metabolic process"/>
    <property type="evidence" value="ECO:0007669"/>
    <property type="project" value="TreeGrafter"/>
</dbReference>
<dbReference type="OrthoDB" id="10253869at2759"/>
<proteinExistence type="predicted"/>
<dbReference type="OMA" id="ADCLTWS"/>
<protein>
    <recommendedName>
        <fullName evidence="1">AMP-dependent synthetase/ligase domain-containing protein</fullName>
    </recommendedName>
</protein>
<dbReference type="EMBL" id="LUKN01000011">
    <property type="protein sequence ID" value="OAR05954.1"/>
    <property type="molecule type" value="Genomic_DNA"/>
</dbReference>
<keyword evidence="3" id="KW-1185">Reference proteome</keyword>
<dbReference type="Gene3D" id="3.40.50.12780">
    <property type="entry name" value="N-terminal domain of ligase-like"/>
    <property type="match status" value="1"/>
</dbReference>
<dbReference type="InterPro" id="IPR042099">
    <property type="entry name" value="ANL_N_sf"/>
</dbReference>
<sequence length="607" mass="65738">MQKLGDILTPNVSLEVVPGPGPKDLLAELDGDSPRPLASSSAWSLLQRGFEINPDGTALIVAQQPSNHLKGLVEPSPPLADCLTWSYKQLRRGAARLASVFEDRQIPPNSTVVHLIPSNAEWALLVCVAALKCYTIAGLPPALLDSAAESELRRRLVLLAPSSIVVENEAAVEKIEKLRDDATSPFLGLCLGPLTTPHRGWMSFCDIAETSFADEEHLIKTNTAPDNPDRTFSIVFTSGSSDLPKGVQRTVRALLASTTAQASPRAGPRPAHTIVTAVVGSNTHTVALGMLYLSWNNARSVVIPAGDFSPAATLHAIERHGVSVIGHSPQGIVQLVRHAKYSQKNVRSLRNVFITGNIATSAELEELRQSFPGASVYPLWGMTEAVGVLGWPRAYPRSVPTHLGVASSGTVMPGGRIRLVDENNCVVQRGVPGELHVGGDVVFTSYVGRAAFPSLFYADECGRWFKTGDVAVLDDDGNVYILGRVQDVIKRKGLSLFPATIENCLMRHFKEEVRVVGVPSSDGGELPYAVFEKTTPGEDAAVWDIDKIVRRIGPEYYIGGAVCLRQLGLYSWPRFFSEKVSRRELKRAVLDYMESTGASIQESCVPR</sequence>
<feature type="domain" description="AMP-dependent synthetase/ligase" evidence="1">
    <location>
        <begin position="84"/>
        <end position="446"/>
    </location>
</feature>
<evidence type="ECO:0000313" key="2">
    <source>
        <dbReference type="EMBL" id="OAR05954.1"/>
    </source>
</evidence>
<name>A0A179IW39_CORDF</name>
<dbReference type="GO" id="GO:0031956">
    <property type="term" value="F:medium-chain fatty acid-CoA ligase activity"/>
    <property type="evidence" value="ECO:0007669"/>
    <property type="project" value="TreeGrafter"/>
</dbReference>
<organism evidence="2 3">
    <name type="scientific">Cordyceps confragosa</name>
    <name type="common">Lecanicillium lecanii</name>
    <dbReference type="NCBI Taxonomy" id="2714763"/>
    <lineage>
        <taxon>Eukaryota</taxon>
        <taxon>Fungi</taxon>
        <taxon>Dikarya</taxon>
        <taxon>Ascomycota</taxon>
        <taxon>Pezizomycotina</taxon>
        <taxon>Sordariomycetes</taxon>
        <taxon>Hypocreomycetidae</taxon>
        <taxon>Hypocreales</taxon>
        <taxon>Cordycipitaceae</taxon>
        <taxon>Akanthomyces</taxon>
    </lineage>
</organism>
<accession>A0A179IW39</accession>
<dbReference type="CDD" id="cd04433">
    <property type="entry name" value="AFD_class_I"/>
    <property type="match status" value="1"/>
</dbReference>
<dbReference type="InterPro" id="IPR000873">
    <property type="entry name" value="AMP-dep_synth/lig_dom"/>
</dbReference>
<comment type="caution">
    <text evidence="2">The sequence shown here is derived from an EMBL/GenBank/DDBJ whole genome shotgun (WGS) entry which is preliminary data.</text>
</comment>
<dbReference type="SUPFAM" id="SSF56801">
    <property type="entry name" value="Acetyl-CoA synthetase-like"/>
    <property type="match status" value="1"/>
</dbReference>
<evidence type="ECO:0000313" key="3">
    <source>
        <dbReference type="Proteomes" id="UP000243081"/>
    </source>
</evidence>
<evidence type="ECO:0000259" key="1">
    <source>
        <dbReference type="Pfam" id="PF00501"/>
    </source>
</evidence>
<dbReference type="AlphaFoldDB" id="A0A179IW39"/>
<reference evidence="2 3" key="1">
    <citation type="submission" date="2016-03" db="EMBL/GenBank/DDBJ databases">
        <title>Fine-scale spatial genetic structure of a fungal parasite of coffee scale insects.</title>
        <authorList>
            <person name="Jackson D."/>
            <person name="Zemenick K.A."/>
            <person name="Malloure B."/>
            <person name="Quandt C.A."/>
            <person name="James T.Y."/>
        </authorList>
    </citation>
    <scope>NUCLEOTIDE SEQUENCE [LARGE SCALE GENOMIC DNA]</scope>
    <source>
        <strain evidence="2 3">UM487</strain>
    </source>
</reference>